<keyword evidence="1" id="KW-0812">Transmembrane</keyword>
<proteinExistence type="predicted"/>
<feature type="transmembrane region" description="Helical" evidence="1">
    <location>
        <begin position="177"/>
        <end position="200"/>
    </location>
</feature>
<organism evidence="2">
    <name type="scientific">Fervidicoccus fontis</name>
    <dbReference type="NCBI Taxonomy" id="683846"/>
    <lineage>
        <taxon>Archaea</taxon>
        <taxon>Thermoproteota</taxon>
        <taxon>Thermoprotei</taxon>
        <taxon>Fervidicoccales</taxon>
        <taxon>Fervidicoccaceae</taxon>
        <taxon>Fervidicoccus</taxon>
    </lineage>
</organism>
<dbReference type="EMBL" id="DSDY01000036">
    <property type="protein sequence ID" value="HDS10195.1"/>
    <property type="molecule type" value="Genomic_DNA"/>
</dbReference>
<feature type="transmembrane region" description="Helical" evidence="1">
    <location>
        <begin position="67"/>
        <end position="94"/>
    </location>
</feature>
<feature type="transmembrane region" description="Helical" evidence="1">
    <location>
        <begin position="106"/>
        <end position="133"/>
    </location>
</feature>
<comment type="caution">
    <text evidence="2">The sequence shown here is derived from an EMBL/GenBank/DDBJ whole genome shotgun (WGS) entry which is preliminary data.</text>
</comment>
<feature type="transmembrane region" description="Helical" evidence="1">
    <location>
        <begin position="145"/>
        <end position="165"/>
    </location>
</feature>
<sequence>MLFQVDYLSLLRAIGFGALTILIGYVAGFLVKRFIRYVLAKVGFDEWFKKFAIGKAILRSGYVASEFFGLVVSWIIYITATLLAVAIAAANLGFTEISEPLYRIVSVYVIGFAKAFAILIVGYILIDAFIGYIYKSTELRSEASFLMPVAEYLRILFYIAVLVFALEQGGLNVRSLYILLTPIIWGLTITMIIIILANLVQQVIKK</sequence>
<dbReference type="AlphaFoldDB" id="A0A7C1E3E4"/>
<keyword evidence="1" id="KW-0472">Membrane</keyword>
<protein>
    <submittedName>
        <fullName evidence="2">Uncharacterized protein</fullName>
    </submittedName>
</protein>
<evidence type="ECO:0000256" key="1">
    <source>
        <dbReference type="SAM" id="Phobius"/>
    </source>
</evidence>
<reference evidence="2" key="1">
    <citation type="journal article" date="2020" name="mSystems">
        <title>Genome- and Community-Level Interaction Insights into Carbon Utilization and Element Cycling Functions of Hydrothermarchaeota in Hydrothermal Sediment.</title>
        <authorList>
            <person name="Zhou Z."/>
            <person name="Liu Y."/>
            <person name="Xu W."/>
            <person name="Pan J."/>
            <person name="Luo Z.H."/>
            <person name="Li M."/>
        </authorList>
    </citation>
    <scope>NUCLEOTIDE SEQUENCE [LARGE SCALE GENOMIC DNA]</scope>
    <source>
        <strain evidence="2">SpSt-123</strain>
    </source>
</reference>
<evidence type="ECO:0000313" key="2">
    <source>
        <dbReference type="EMBL" id="HDS10195.1"/>
    </source>
</evidence>
<accession>A0A7C1E3E4</accession>
<feature type="transmembrane region" description="Helical" evidence="1">
    <location>
        <begin position="12"/>
        <end position="31"/>
    </location>
</feature>
<keyword evidence="1" id="KW-1133">Transmembrane helix</keyword>
<gene>
    <name evidence="2" type="ORF">ENO04_01025</name>
</gene>
<name>A0A7C1E3E4_9CREN</name>